<sequence length="66" mass="7544">MMIEELMQEEFEAGRAEGKTEGERNSLTTAVLDILEIRNIFLYKKIESGYVSLYNSNRLAMIKAAI</sequence>
<organism evidence="1 2">
    <name type="scientific">Roseburia zhanii</name>
    <dbReference type="NCBI Taxonomy" id="2763064"/>
    <lineage>
        <taxon>Bacteria</taxon>
        <taxon>Bacillati</taxon>
        <taxon>Bacillota</taxon>
        <taxon>Clostridia</taxon>
        <taxon>Lachnospirales</taxon>
        <taxon>Lachnospiraceae</taxon>
        <taxon>Roseburia</taxon>
    </lineage>
</organism>
<reference evidence="1" key="1">
    <citation type="submission" date="2020-08" db="EMBL/GenBank/DDBJ databases">
        <title>Genome public.</title>
        <authorList>
            <person name="Liu C."/>
            <person name="Sun Q."/>
        </authorList>
    </citation>
    <scope>NUCLEOTIDE SEQUENCE</scope>
    <source>
        <strain evidence="1">BX1005</strain>
    </source>
</reference>
<proteinExistence type="predicted"/>
<protein>
    <submittedName>
        <fullName evidence="1">Uncharacterized protein</fullName>
    </submittedName>
</protein>
<evidence type="ECO:0000313" key="2">
    <source>
        <dbReference type="Proteomes" id="UP000606720"/>
    </source>
</evidence>
<dbReference type="RefSeq" id="WP_186867101.1">
    <property type="nucleotide sequence ID" value="NZ_JACOPH010000007.1"/>
</dbReference>
<dbReference type="EMBL" id="JACOPH010000007">
    <property type="protein sequence ID" value="MBC5714395.1"/>
    <property type="molecule type" value="Genomic_DNA"/>
</dbReference>
<name>A0A923LNX9_9FIRM</name>
<keyword evidence="2" id="KW-1185">Reference proteome</keyword>
<accession>A0A923LNX9</accession>
<comment type="caution">
    <text evidence="1">The sequence shown here is derived from an EMBL/GenBank/DDBJ whole genome shotgun (WGS) entry which is preliminary data.</text>
</comment>
<evidence type="ECO:0000313" key="1">
    <source>
        <dbReference type="EMBL" id="MBC5714395.1"/>
    </source>
</evidence>
<gene>
    <name evidence="1" type="ORF">H8S17_09270</name>
</gene>
<dbReference type="Proteomes" id="UP000606720">
    <property type="component" value="Unassembled WGS sequence"/>
</dbReference>
<dbReference type="AlphaFoldDB" id="A0A923LNX9"/>